<name>A0ABV7J0J9_9RHOB</name>
<organism evidence="1 2">
    <name type="scientific">Cypionkella sinensis</name>
    <dbReference type="NCBI Taxonomy" id="1756043"/>
    <lineage>
        <taxon>Bacteria</taxon>
        <taxon>Pseudomonadati</taxon>
        <taxon>Pseudomonadota</taxon>
        <taxon>Alphaproteobacteria</taxon>
        <taxon>Rhodobacterales</taxon>
        <taxon>Paracoccaceae</taxon>
        <taxon>Cypionkella</taxon>
    </lineage>
</organism>
<dbReference type="Proteomes" id="UP001595547">
    <property type="component" value="Unassembled WGS sequence"/>
</dbReference>
<accession>A0ABV7J0J9</accession>
<dbReference type="EMBL" id="JBHRTO010000001">
    <property type="protein sequence ID" value="MFC3180444.1"/>
    <property type="molecule type" value="Genomic_DNA"/>
</dbReference>
<sequence>MTNEVLQATASAGAEIVRGGGMAEVAEAHGFYTVECIGPDGEIRWTDTIENLVTTAGKNDALDKYLAGSAYTAAWFLGLVDGGSAPTYAAADTMASHSGWTEAVPYSNATRPAPAFGAAAAGAKASTATAFNINATATVAGCFLASVNAKSGTTGILYSCGSFAGGNKAVTSGDTLNVTYTASL</sequence>
<evidence type="ECO:0000313" key="2">
    <source>
        <dbReference type="Proteomes" id="UP001595547"/>
    </source>
</evidence>
<dbReference type="RefSeq" id="WP_380072068.1">
    <property type="nucleotide sequence ID" value="NZ_JBHRTO010000001.1"/>
</dbReference>
<gene>
    <name evidence="1" type="ORF">ACFOGH_05550</name>
</gene>
<proteinExistence type="predicted"/>
<reference evidence="2" key="1">
    <citation type="journal article" date="2019" name="Int. J. Syst. Evol. Microbiol.">
        <title>The Global Catalogue of Microorganisms (GCM) 10K type strain sequencing project: providing services to taxonomists for standard genome sequencing and annotation.</title>
        <authorList>
            <consortium name="The Broad Institute Genomics Platform"/>
            <consortium name="The Broad Institute Genome Sequencing Center for Infectious Disease"/>
            <person name="Wu L."/>
            <person name="Ma J."/>
        </authorList>
    </citation>
    <scope>NUCLEOTIDE SEQUENCE [LARGE SCALE GENOMIC DNA]</scope>
    <source>
        <strain evidence="2">KCTC 52039</strain>
    </source>
</reference>
<protein>
    <recommendedName>
        <fullName evidence="3">Phage tail protein</fullName>
    </recommendedName>
</protein>
<keyword evidence="2" id="KW-1185">Reference proteome</keyword>
<comment type="caution">
    <text evidence="1">The sequence shown here is derived from an EMBL/GenBank/DDBJ whole genome shotgun (WGS) entry which is preliminary data.</text>
</comment>
<evidence type="ECO:0000313" key="1">
    <source>
        <dbReference type="EMBL" id="MFC3180444.1"/>
    </source>
</evidence>
<evidence type="ECO:0008006" key="3">
    <source>
        <dbReference type="Google" id="ProtNLM"/>
    </source>
</evidence>